<evidence type="ECO:0000313" key="1">
    <source>
        <dbReference type="EMBL" id="KAB7528442.1"/>
    </source>
</evidence>
<name>A0A6I1DYN5_9FLAO</name>
<organism evidence="1 2">
    <name type="scientific">Flagellimonas olearia</name>
    <dbReference type="NCBI Taxonomy" id="552546"/>
    <lineage>
        <taxon>Bacteria</taxon>
        <taxon>Pseudomonadati</taxon>
        <taxon>Bacteroidota</taxon>
        <taxon>Flavobacteriia</taxon>
        <taxon>Flavobacteriales</taxon>
        <taxon>Flavobacteriaceae</taxon>
        <taxon>Flagellimonas</taxon>
    </lineage>
</organism>
<evidence type="ECO:0000313" key="2">
    <source>
        <dbReference type="Proteomes" id="UP000429785"/>
    </source>
</evidence>
<dbReference type="AlphaFoldDB" id="A0A6I1DYN5"/>
<dbReference type="EMBL" id="WELG01000002">
    <property type="protein sequence ID" value="KAB7528442.1"/>
    <property type="molecule type" value="Genomic_DNA"/>
</dbReference>
<accession>A0A6I1DYN5</accession>
<dbReference type="Gene3D" id="2.60.40.1120">
    <property type="entry name" value="Carboxypeptidase-like, regulatory domain"/>
    <property type="match status" value="1"/>
</dbReference>
<dbReference type="SUPFAM" id="SSF49464">
    <property type="entry name" value="Carboxypeptidase regulatory domain-like"/>
    <property type="match status" value="1"/>
</dbReference>
<sequence>MRTTLLLAVICCVNLQYGQQITIISGSVQAMGLNTPVKNASIAIETLSQTFFTDSNGHFKTHIFENGEYVLAISSPEFLPKRFAIICDGEPIDLGTIFLEKDISQEKSDNLITLTDGDLLDDGEAVSGALGLLQSTKDVFLNRAAFDFGQAFFKVRGYDSRNGMVMINGIPMNKFFDGRPQWNNWGC</sequence>
<comment type="caution">
    <text evidence="1">The sequence shown here is derived from an EMBL/GenBank/DDBJ whole genome shotgun (WGS) entry which is preliminary data.</text>
</comment>
<dbReference type="SUPFAM" id="SSF56935">
    <property type="entry name" value="Porins"/>
    <property type="match status" value="1"/>
</dbReference>
<protein>
    <submittedName>
        <fullName evidence="1">TonB-dependent receptor plug domain-containing protein</fullName>
    </submittedName>
</protein>
<proteinExistence type="predicted"/>
<keyword evidence="1" id="KW-0675">Receptor</keyword>
<dbReference type="InterPro" id="IPR008969">
    <property type="entry name" value="CarboxyPept-like_regulatory"/>
</dbReference>
<dbReference type="RefSeq" id="WP_152131814.1">
    <property type="nucleotide sequence ID" value="NZ_WELG01000002.1"/>
</dbReference>
<dbReference type="Proteomes" id="UP000429785">
    <property type="component" value="Unassembled WGS sequence"/>
</dbReference>
<dbReference type="OrthoDB" id="1453181at2"/>
<gene>
    <name evidence="1" type="ORF">F8C76_11300</name>
</gene>
<reference evidence="1 2" key="1">
    <citation type="submission" date="2019-10" db="EMBL/GenBank/DDBJ databases">
        <title>Muricauda olearia CL-SS4 JCM15563 genome.</title>
        <authorList>
            <person name="Liu L."/>
        </authorList>
    </citation>
    <scope>NUCLEOTIDE SEQUENCE [LARGE SCALE GENOMIC DNA]</scope>
    <source>
        <strain evidence="1 2">CL-SS4</strain>
    </source>
</reference>